<evidence type="ECO:0000313" key="2">
    <source>
        <dbReference type="Proteomes" id="UP000324209"/>
    </source>
</evidence>
<name>A0A5C1QTS7_9SPIO</name>
<organism evidence="1 2">
    <name type="scientific">Oceanispirochaeta crateris</name>
    <dbReference type="NCBI Taxonomy" id="2518645"/>
    <lineage>
        <taxon>Bacteria</taxon>
        <taxon>Pseudomonadati</taxon>
        <taxon>Spirochaetota</taxon>
        <taxon>Spirochaetia</taxon>
        <taxon>Spirochaetales</taxon>
        <taxon>Spirochaetaceae</taxon>
        <taxon>Oceanispirochaeta</taxon>
    </lineage>
</organism>
<dbReference type="PANTHER" id="PTHR36455:SF1">
    <property type="entry name" value="BLR8292 PROTEIN"/>
    <property type="match status" value="1"/>
</dbReference>
<dbReference type="OrthoDB" id="4956084at2"/>
<dbReference type="InterPro" id="IPR008878">
    <property type="entry name" value="Transposase_IS66_Orf2"/>
</dbReference>
<sequence>MIPDLSSIQIYVRPGATDMRKQVNGLSIITEEEMELHPGSGNLFLFCSRDRKLIKCIFWDRNGFCLWQKRLEKGKYPWPETEEQARHISQDQLKMLLDGIDFWHAHQTLCYEEIT</sequence>
<dbReference type="AlphaFoldDB" id="A0A5C1QTS7"/>
<reference evidence="1 2" key="1">
    <citation type="submission" date="2019-02" db="EMBL/GenBank/DDBJ databases">
        <title>Complete Genome Sequence and Methylome Analysis of free living Spirochaetas.</title>
        <authorList>
            <person name="Fomenkov A."/>
            <person name="Dubinina G."/>
            <person name="Leshcheva N."/>
            <person name="Mikheeva N."/>
            <person name="Grabovich M."/>
            <person name="Vincze T."/>
            <person name="Roberts R.J."/>
        </authorList>
    </citation>
    <scope>NUCLEOTIDE SEQUENCE [LARGE SCALE GENOMIC DNA]</scope>
    <source>
        <strain evidence="1 2">K2</strain>
    </source>
</reference>
<accession>A0A5C1QTS7</accession>
<gene>
    <name evidence="1" type="ORF">EXM22_16130</name>
</gene>
<evidence type="ECO:0000313" key="1">
    <source>
        <dbReference type="EMBL" id="QEN09432.1"/>
    </source>
</evidence>
<dbReference type="KEGG" id="ock:EXM22_16130"/>
<dbReference type="RefSeq" id="WP_149487507.1">
    <property type="nucleotide sequence ID" value="NZ_CP036150.1"/>
</dbReference>
<dbReference type="Proteomes" id="UP000324209">
    <property type="component" value="Chromosome"/>
</dbReference>
<dbReference type="EMBL" id="CP036150">
    <property type="protein sequence ID" value="QEN09432.1"/>
    <property type="molecule type" value="Genomic_DNA"/>
</dbReference>
<proteinExistence type="predicted"/>
<protein>
    <submittedName>
        <fullName evidence="1">Transposase</fullName>
    </submittedName>
</protein>
<dbReference type="Pfam" id="PF05717">
    <property type="entry name" value="TnpB_IS66"/>
    <property type="match status" value="1"/>
</dbReference>
<keyword evidence="2" id="KW-1185">Reference proteome</keyword>
<dbReference type="NCBIfam" id="NF033819">
    <property type="entry name" value="IS66_TnpB"/>
    <property type="match status" value="1"/>
</dbReference>
<dbReference type="PANTHER" id="PTHR36455">
    <property type="match status" value="1"/>
</dbReference>